<reference evidence="18 19" key="1">
    <citation type="submission" date="2019-07" db="EMBL/GenBank/DDBJ databases">
        <title>Whole genome shotgun sequence of Halomonas pacifica NBRC 102220.</title>
        <authorList>
            <person name="Hosoyama A."/>
            <person name="Uohara A."/>
            <person name="Ohji S."/>
            <person name="Ichikawa N."/>
        </authorList>
    </citation>
    <scope>NUCLEOTIDE SEQUENCE [LARGE SCALE GENOMIC DNA]</scope>
    <source>
        <strain evidence="18 19">NBRC 102220</strain>
    </source>
</reference>
<comment type="caution">
    <text evidence="18">The sequence shown here is derived from an EMBL/GenBank/DDBJ whole genome shotgun (WGS) entry which is preliminary data.</text>
</comment>
<evidence type="ECO:0000256" key="15">
    <source>
        <dbReference type="PIRSR" id="PIRSR004682-1"/>
    </source>
</evidence>
<dbReference type="EC" id="3.1.3.-" evidence="14"/>
<comment type="similarity">
    <text evidence="13 14">Belongs to the gmhB family.</text>
</comment>
<feature type="binding site" evidence="17">
    <location>
        <position position="15"/>
    </location>
    <ligand>
        <name>Mg(2+)</name>
        <dbReference type="ChEBI" id="CHEBI:18420"/>
    </ligand>
</feature>
<feature type="binding site" evidence="17">
    <location>
        <position position="133"/>
    </location>
    <ligand>
        <name>Mg(2+)</name>
        <dbReference type="ChEBI" id="CHEBI:18420"/>
    </ligand>
</feature>
<dbReference type="NCBIfam" id="TIGR01656">
    <property type="entry name" value="Histidinol-ppas"/>
    <property type="match status" value="1"/>
</dbReference>
<protein>
    <recommendedName>
        <fullName evidence="14">D,D-heptose 1,7-bisphosphate phosphatase</fullName>
        <ecNumber evidence="14">3.1.3.-</ecNumber>
    </recommendedName>
</protein>
<feature type="binding site" evidence="17">
    <location>
        <position position="105"/>
    </location>
    <ligand>
        <name>Zn(2+)</name>
        <dbReference type="ChEBI" id="CHEBI:29105"/>
    </ligand>
</feature>
<evidence type="ECO:0000256" key="10">
    <source>
        <dbReference type="ARBA" id="ARBA00022833"/>
    </source>
</evidence>
<comment type="subunit">
    <text evidence="6">Monomer.</text>
</comment>
<dbReference type="InterPro" id="IPR004446">
    <property type="entry name" value="Heptose_bisP_phosphatase"/>
</dbReference>
<name>A0A510XA38_9GAMM</name>
<evidence type="ECO:0000256" key="7">
    <source>
        <dbReference type="ARBA" id="ARBA00022490"/>
    </source>
</evidence>
<evidence type="ECO:0000256" key="16">
    <source>
        <dbReference type="PIRSR" id="PIRSR004682-3"/>
    </source>
</evidence>
<dbReference type="SUPFAM" id="SSF56784">
    <property type="entry name" value="HAD-like"/>
    <property type="match status" value="1"/>
</dbReference>
<dbReference type="PANTHER" id="PTHR42891">
    <property type="entry name" value="D-GLYCERO-BETA-D-MANNO-HEPTOSE-1,7-BISPHOSPHATE 7-PHOSPHATASE"/>
    <property type="match status" value="1"/>
</dbReference>
<evidence type="ECO:0000256" key="11">
    <source>
        <dbReference type="ARBA" id="ARBA00022842"/>
    </source>
</evidence>
<evidence type="ECO:0000256" key="13">
    <source>
        <dbReference type="ARBA" id="ARBA00061616"/>
    </source>
</evidence>
<evidence type="ECO:0000313" key="18">
    <source>
        <dbReference type="EMBL" id="GEK47891.1"/>
    </source>
</evidence>
<comment type="catalytic activity">
    <reaction evidence="1">
        <text>D-glycero-beta-D-manno-heptose 1,7-bisphosphate + H2O = D-glycero-beta-D-manno-heptose 1-phosphate + phosphate</text>
        <dbReference type="Rhea" id="RHEA:28518"/>
        <dbReference type="ChEBI" id="CHEBI:15377"/>
        <dbReference type="ChEBI" id="CHEBI:43474"/>
        <dbReference type="ChEBI" id="CHEBI:60208"/>
        <dbReference type="ChEBI" id="CHEBI:61593"/>
        <dbReference type="EC" id="3.1.3.82"/>
    </reaction>
</comment>
<evidence type="ECO:0000256" key="9">
    <source>
        <dbReference type="ARBA" id="ARBA00022801"/>
    </source>
</evidence>
<evidence type="ECO:0000256" key="14">
    <source>
        <dbReference type="PIRNR" id="PIRNR004682"/>
    </source>
</evidence>
<dbReference type="Pfam" id="PF13242">
    <property type="entry name" value="Hydrolase_like"/>
    <property type="match status" value="1"/>
</dbReference>
<accession>A0A510XA38</accession>
<dbReference type="GO" id="GO:0005737">
    <property type="term" value="C:cytoplasm"/>
    <property type="evidence" value="ECO:0007669"/>
    <property type="project" value="UniProtKB-SubCell"/>
</dbReference>
<organism evidence="18 19">
    <name type="scientific">Bisbaumannia pacifica</name>
    <dbReference type="NCBI Taxonomy" id="77098"/>
    <lineage>
        <taxon>Bacteria</taxon>
        <taxon>Pseudomonadati</taxon>
        <taxon>Pseudomonadota</taxon>
        <taxon>Gammaproteobacteria</taxon>
        <taxon>Oceanospirillales</taxon>
        <taxon>Halomonadaceae</taxon>
        <taxon>Bisbaumannia</taxon>
    </lineage>
</organism>
<gene>
    <name evidence="18" type="primary">gmhB</name>
    <name evidence="18" type="ORF">HPA02_21740</name>
</gene>
<evidence type="ECO:0000256" key="17">
    <source>
        <dbReference type="PIRSR" id="PIRSR004682-4"/>
    </source>
</evidence>
<dbReference type="NCBIfam" id="NF006506">
    <property type="entry name" value="PRK08942.1"/>
    <property type="match status" value="1"/>
</dbReference>
<keyword evidence="11 17" id="KW-0460">Magnesium</keyword>
<dbReference type="GO" id="GO:0034200">
    <property type="term" value="F:D-glycero-beta-D-manno-heptose 1,7-bisphosphate 7-phosphatase activity"/>
    <property type="evidence" value="ECO:0007669"/>
    <property type="project" value="UniProtKB-EC"/>
</dbReference>
<evidence type="ECO:0000256" key="8">
    <source>
        <dbReference type="ARBA" id="ARBA00022723"/>
    </source>
</evidence>
<feature type="binding site" evidence="17">
    <location>
        <position position="97"/>
    </location>
    <ligand>
        <name>Zn(2+)</name>
        <dbReference type="ChEBI" id="CHEBI:29105"/>
    </ligand>
</feature>
<dbReference type="NCBIfam" id="TIGR01662">
    <property type="entry name" value="HAD-SF-IIIA"/>
    <property type="match status" value="1"/>
</dbReference>
<evidence type="ECO:0000256" key="5">
    <source>
        <dbReference type="ARBA" id="ARBA00004708"/>
    </source>
</evidence>
<feature type="binding site" evidence="17">
    <location>
        <position position="13"/>
    </location>
    <ligand>
        <name>Mg(2+)</name>
        <dbReference type="ChEBI" id="CHEBI:18420"/>
    </ligand>
</feature>
<keyword evidence="8 17" id="KW-0479">Metal-binding</keyword>
<keyword evidence="19" id="KW-1185">Reference proteome</keyword>
<feature type="site" description="Contributes to substrate recognition" evidence="16">
    <location>
        <position position="106"/>
    </location>
</feature>
<dbReference type="PIRSF" id="PIRSF004682">
    <property type="entry name" value="GmhB"/>
    <property type="match status" value="1"/>
</dbReference>
<comment type="pathway">
    <text evidence="5">Nucleotide-sugar biosynthesis; ADP-L-glycero-beta-D-manno-heptose biosynthesis; ADP-L-glycero-beta-D-manno-heptose from D-glycero-beta-D-manno-heptose 7-phosphate: step 2/4.</text>
</comment>
<sequence>MPMPSPDRLVILDRDGVINQDSDAYVKSLEEFLPYPSAIAAIGCLCRAGWTVTVATNQSGIARGYYSEATLGEMHAELRRRVAAAGGELAHIAYCPHGPDDDCDCRKPLPGLLEQIRDALDLDSLEGSWMVGDSLRDLQAGETQGCHRVLVRTGKGERTLAKHPELAARGSEPRVFADLAAFVDWLLAEQAP</sequence>
<dbReference type="CDD" id="cd07503">
    <property type="entry name" value="HAD_HisB-N"/>
    <property type="match status" value="1"/>
</dbReference>
<feature type="active site" description="Proton donor" evidence="15">
    <location>
        <position position="13"/>
    </location>
</feature>
<evidence type="ECO:0000256" key="12">
    <source>
        <dbReference type="ARBA" id="ARBA00023277"/>
    </source>
</evidence>
<dbReference type="GO" id="GO:0046872">
    <property type="term" value="F:metal ion binding"/>
    <property type="evidence" value="ECO:0007669"/>
    <property type="project" value="UniProtKB-KW"/>
</dbReference>
<feature type="site" description="Stabilizes the phosphoryl group" evidence="16">
    <location>
        <position position="107"/>
    </location>
</feature>
<dbReference type="Proteomes" id="UP000321275">
    <property type="component" value="Unassembled WGS sequence"/>
</dbReference>
<feature type="binding site" evidence="17">
    <location>
        <position position="95"/>
    </location>
    <ligand>
        <name>Zn(2+)</name>
        <dbReference type="ChEBI" id="CHEBI:29105"/>
    </ligand>
</feature>
<feature type="binding site" evidence="17">
    <location>
        <position position="103"/>
    </location>
    <ligand>
        <name>Zn(2+)</name>
        <dbReference type="ChEBI" id="CHEBI:29105"/>
    </ligand>
</feature>
<dbReference type="InterPro" id="IPR006549">
    <property type="entry name" value="HAD-SF_hydro_IIIA"/>
</dbReference>
<comment type="cofactor">
    <cofactor evidence="2 17">
        <name>Mg(2+)</name>
        <dbReference type="ChEBI" id="CHEBI:18420"/>
    </cofactor>
</comment>
<dbReference type="EMBL" id="BJUK01000023">
    <property type="protein sequence ID" value="GEK47891.1"/>
    <property type="molecule type" value="Genomic_DNA"/>
</dbReference>
<comment type="cofactor">
    <cofactor evidence="3 17">
        <name>Zn(2+)</name>
        <dbReference type="ChEBI" id="CHEBI:29105"/>
    </cofactor>
</comment>
<keyword evidence="12 14" id="KW-0119">Carbohydrate metabolism</keyword>
<dbReference type="AlphaFoldDB" id="A0A510XA38"/>
<keyword evidence="9 14" id="KW-0378">Hydrolase</keyword>
<dbReference type="Gene3D" id="3.40.50.1000">
    <property type="entry name" value="HAD superfamily/HAD-like"/>
    <property type="match status" value="1"/>
</dbReference>
<evidence type="ECO:0000256" key="4">
    <source>
        <dbReference type="ARBA" id="ARBA00004496"/>
    </source>
</evidence>
<evidence type="ECO:0000256" key="1">
    <source>
        <dbReference type="ARBA" id="ARBA00001226"/>
    </source>
</evidence>
<feature type="site" description="Stabilizes the phosphoryl group" evidence="16">
    <location>
        <position position="56"/>
    </location>
</feature>
<evidence type="ECO:0000256" key="3">
    <source>
        <dbReference type="ARBA" id="ARBA00001947"/>
    </source>
</evidence>
<evidence type="ECO:0000256" key="6">
    <source>
        <dbReference type="ARBA" id="ARBA00011245"/>
    </source>
</evidence>
<comment type="subcellular location">
    <subcellularLocation>
        <location evidence="4 14">Cytoplasm</location>
    </subcellularLocation>
</comment>
<keyword evidence="7 14" id="KW-0963">Cytoplasm</keyword>
<feature type="active site" description="Proton donor" evidence="15">
    <location>
        <position position="15"/>
    </location>
</feature>
<dbReference type="FunFam" id="3.40.50.1000:FF:000168">
    <property type="entry name" value="D,D-heptose 1,7-bisphosphate phosphatase"/>
    <property type="match status" value="1"/>
</dbReference>
<proteinExistence type="inferred from homology"/>
<dbReference type="InterPro" id="IPR023214">
    <property type="entry name" value="HAD_sf"/>
</dbReference>
<evidence type="ECO:0000313" key="19">
    <source>
        <dbReference type="Proteomes" id="UP000321275"/>
    </source>
</evidence>
<evidence type="ECO:0000256" key="2">
    <source>
        <dbReference type="ARBA" id="ARBA00001946"/>
    </source>
</evidence>
<dbReference type="InterPro" id="IPR036412">
    <property type="entry name" value="HAD-like_sf"/>
</dbReference>
<dbReference type="InterPro" id="IPR006543">
    <property type="entry name" value="Histidinol-phos"/>
</dbReference>
<dbReference type="PANTHER" id="PTHR42891:SF1">
    <property type="entry name" value="D-GLYCERO-BETA-D-MANNO-HEPTOSE-1,7-BISPHOSPHATE 7-PHOSPHATASE"/>
    <property type="match status" value="1"/>
</dbReference>
<dbReference type="GO" id="GO:0005975">
    <property type="term" value="P:carbohydrate metabolic process"/>
    <property type="evidence" value="ECO:0007669"/>
    <property type="project" value="InterPro"/>
</dbReference>
<keyword evidence="10 17" id="KW-0862">Zinc</keyword>